<dbReference type="Proteomes" id="UP000034022">
    <property type="component" value="Unassembled WGS sequence"/>
</dbReference>
<dbReference type="EMBL" id="LBUU01000001">
    <property type="protein sequence ID" value="KKQ71088.1"/>
    <property type="molecule type" value="Genomic_DNA"/>
</dbReference>
<sequence length="131" mass="15265">MSKVDIGLYIQGCNNIQKQVSATDSVINNVYSLLESALSFYKWKKKQKLIEIRFNKYVFVVFHRGGGIFYSEIQDKNGNDTHMFSHGVDKLPWRMVPAVYEMLPILVEELDIIYPHVGLGEHFEFYEKQAK</sequence>
<evidence type="ECO:0000313" key="1">
    <source>
        <dbReference type="EMBL" id="KKQ71088.1"/>
    </source>
</evidence>
<dbReference type="AlphaFoldDB" id="A0A0G0JUC7"/>
<comment type="caution">
    <text evidence="1">The sequence shown here is derived from an EMBL/GenBank/DDBJ whole genome shotgun (WGS) entry which is preliminary data.</text>
</comment>
<name>A0A0G0JUC7_9BACT</name>
<protein>
    <submittedName>
        <fullName evidence="1">Uncharacterized protein</fullName>
    </submittedName>
</protein>
<accession>A0A0G0JUC7</accession>
<proteinExistence type="predicted"/>
<reference evidence="1 2" key="1">
    <citation type="journal article" date="2015" name="Nature">
        <title>rRNA introns, odd ribosomes, and small enigmatic genomes across a large radiation of phyla.</title>
        <authorList>
            <person name="Brown C.T."/>
            <person name="Hug L.A."/>
            <person name="Thomas B.C."/>
            <person name="Sharon I."/>
            <person name="Castelle C.J."/>
            <person name="Singh A."/>
            <person name="Wilkins M.J."/>
            <person name="Williams K.H."/>
            <person name="Banfield J.F."/>
        </authorList>
    </citation>
    <scope>NUCLEOTIDE SEQUENCE [LARGE SCALE GENOMIC DNA]</scope>
</reference>
<organism evidence="1 2">
    <name type="scientific">Candidatus Falkowbacteria bacterium GW2011_GWE1_38_31</name>
    <dbReference type="NCBI Taxonomy" id="1618638"/>
    <lineage>
        <taxon>Bacteria</taxon>
        <taxon>Candidatus Falkowiibacteriota</taxon>
    </lineage>
</organism>
<gene>
    <name evidence="1" type="ORF">US91_C0001G0015</name>
</gene>
<evidence type="ECO:0000313" key="2">
    <source>
        <dbReference type="Proteomes" id="UP000034022"/>
    </source>
</evidence>